<sequence>MVTPMRGPPHSIPSGMPDPRPHLGEPLALDLLNTRWNSDGPQDLLTDTTGLDIWLTSAGLAGRATADEATRAAVLAARDAIHDVVRTDDPRARAALNAVLAHGRIRRTLTESGPAAEPEVADPAWLPAWLAAANLLDLLAAAPDRIRQCAHEECVLFFYDTSKNGTRRWHSMATCGNRAKAARHYAKKS</sequence>
<reference evidence="3 4" key="1">
    <citation type="journal article" date="2004" name="Proc. Natl. Acad. Sci. U.S.A.">
        <title>The complete genomic sequence of Nocardia farcinica IFM 10152.</title>
        <authorList>
            <person name="Ishikawa J."/>
            <person name="Yamashita A."/>
            <person name="Mikami Y."/>
            <person name="Hoshino Y."/>
            <person name="Kurita H."/>
            <person name="Hotta K."/>
            <person name="Shiba T."/>
            <person name="Hattori M."/>
        </authorList>
    </citation>
    <scope>NUCLEOTIDE SEQUENCE [LARGE SCALE GENOMIC DNA]</scope>
    <source>
        <strain evidence="3 4">IFM 10152</strain>
    </source>
</reference>
<dbReference type="HOGENOM" id="CLU_087298_0_1_11"/>
<dbReference type="InterPro" id="IPR023286">
    <property type="entry name" value="ABATE_dom_sf"/>
</dbReference>
<dbReference type="EMBL" id="AP006618">
    <property type="protein sequence ID" value="BAD58695.1"/>
    <property type="molecule type" value="Genomic_DNA"/>
</dbReference>
<dbReference type="AlphaFoldDB" id="Q5YSZ6"/>
<evidence type="ECO:0000313" key="4">
    <source>
        <dbReference type="Proteomes" id="UP000006820"/>
    </source>
</evidence>
<protein>
    <recommendedName>
        <fullName evidence="2">Zinc finger CGNR domain-containing protein</fullName>
    </recommendedName>
</protein>
<feature type="domain" description="Zinc finger CGNR" evidence="2">
    <location>
        <begin position="145"/>
        <end position="188"/>
    </location>
</feature>
<gene>
    <name evidence="3" type="ordered locus">NFA_38470</name>
</gene>
<dbReference type="InterPro" id="IPR021005">
    <property type="entry name" value="Znf_CGNR"/>
</dbReference>
<dbReference type="Proteomes" id="UP000006820">
    <property type="component" value="Chromosome"/>
</dbReference>
<organism evidence="3 4">
    <name type="scientific">Nocardia farcinica (strain IFM 10152)</name>
    <dbReference type="NCBI Taxonomy" id="247156"/>
    <lineage>
        <taxon>Bacteria</taxon>
        <taxon>Bacillati</taxon>
        <taxon>Actinomycetota</taxon>
        <taxon>Actinomycetes</taxon>
        <taxon>Mycobacteriales</taxon>
        <taxon>Nocardiaceae</taxon>
        <taxon>Nocardia</taxon>
    </lineage>
</organism>
<dbReference type="STRING" id="247156.NFA_38470"/>
<evidence type="ECO:0000259" key="2">
    <source>
        <dbReference type="Pfam" id="PF11706"/>
    </source>
</evidence>
<evidence type="ECO:0000313" key="3">
    <source>
        <dbReference type="EMBL" id="BAD58695.1"/>
    </source>
</evidence>
<feature type="region of interest" description="Disordered" evidence="1">
    <location>
        <begin position="1"/>
        <end position="25"/>
    </location>
</feature>
<dbReference type="Pfam" id="PF07336">
    <property type="entry name" value="ABATE"/>
    <property type="match status" value="1"/>
</dbReference>
<dbReference type="eggNOG" id="COG5516">
    <property type="taxonomic scope" value="Bacteria"/>
</dbReference>
<feature type="compositionally biased region" description="Pro residues" evidence="1">
    <location>
        <begin position="1"/>
        <end position="11"/>
    </location>
</feature>
<dbReference type="PANTHER" id="PTHR35525:SF3">
    <property type="entry name" value="BLL6575 PROTEIN"/>
    <property type="match status" value="1"/>
</dbReference>
<keyword evidence="4" id="KW-1185">Reference proteome</keyword>
<dbReference type="KEGG" id="nfa:NFA_38470"/>
<proteinExistence type="predicted"/>
<dbReference type="InterPro" id="IPR010852">
    <property type="entry name" value="ABATE"/>
</dbReference>
<dbReference type="Pfam" id="PF11706">
    <property type="entry name" value="zf-CGNR"/>
    <property type="match status" value="1"/>
</dbReference>
<accession>Q5YSZ6</accession>
<dbReference type="Gene3D" id="1.10.3300.10">
    <property type="entry name" value="Jann2411-like domain"/>
    <property type="match status" value="1"/>
</dbReference>
<name>Q5YSZ6_NOCFA</name>
<evidence type="ECO:0000256" key="1">
    <source>
        <dbReference type="SAM" id="MobiDB-lite"/>
    </source>
</evidence>
<dbReference type="SUPFAM" id="SSF160904">
    <property type="entry name" value="Jann2411-like"/>
    <property type="match status" value="1"/>
</dbReference>
<dbReference type="PANTHER" id="PTHR35525">
    <property type="entry name" value="BLL6575 PROTEIN"/>
    <property type="match status" value="1"/>
</dbReference>